<proteinExistence type="inferred from homology"/>
<evidence type="ECO:0000259" key="4">
    <source>
        <dbReference type="PROSITE" id="PS50991"/>
    </source>
</evidence>
<dbReference type="PROSITE" id="PS00816">
    <property type="entry name" value="AIPM_HOMOCIT_SYNTH_2"/>
    <property type="match status" value="1"/>
</dbReference>
<evidence type="ECO:0000313" key="5">
    <source>
        <dbReference type="EMBL" id="OAM91315.1"/>
    </source>
</evidence>
<dbReference type="AlphaFoldDB" id="A0A178IPY9"/>
<organism evidence="5 6">
    <name type="scientific">Termitidicoccus mucosus</name>
    <dbReference type="NCBI Taxonomy" id="1184151"/>
    <lineage>
        <taxon>Bacteria</taxon>
        <taxon>Pseudomonadati</taxon>
        <taxon>Verrucomicrobiota</taxon>
        <taxon>Opitutia</taxon>
        <taxon>Opitutales</taxon>
        <taxon>Opitutaceae</taxon>
        <taxon>Termitidicoccus</taxon>
    </lineage>
</organism>
<dbReference type="GO" id="GO:0046912">
    <property type="term" value="F:acyltransferase activity, acyl groups converted into alkyl on transfer"/>
    <property type="evidence" value="ECO:0007669"/>
    <property type="project" value="InterPro"/>
</dbReference>
<dbReference type="Pfam" id="PF22617">
    <property type="entry name" value="HCS_D2"/>
    <property type="match status" value="1"/>
</dbReference>
<dbReference type="PANTHER" id="PTHR42880:SF1">
    <property type="entry name" value="ISOPROPYLMALATE_HOMOCITRATE_CITRAMALATE SYNTHASE FAMILY PROTEIN"/>
    <property type="match status" value="1"/>
</dbReference>
<dbReference type="PROSITE" id="PS50991">
    <property type="entry name" value="PYR_CT"/>
    <property type="match status" value="1"/>
</dbReference>
<dbReference type="Gene3D" id="3.20.20.70">
    <property type="entry name" value="Aldolase class I"/>
    <property type="match status" value="1"/>
</dbReference>
<evidence type="ECO:0000256" key="3">
    <source>
        <dbReference type="RuleBase" id="RU003523"/>
    </source>
</evidence>
<dbReference type="Proteomes" id="UP000078486">
    <property type="component" value="Unassembled WGS sequence"/>
</dbReference>
<evidence type="ECO:0000313" key="6">
    <source>
        <dbReference type="Proteomes" id="UP000078486"/>
    </source>
</evidence>
<comment type="similarity">
    <text evidence="1 3">Belongs to the alpha-IPM synthase/homocitrate synthase family.</text>
</comment>
<dbReference type="RefSeq" id="WP_068768894.1">
    <property type="nucleotide sequence ID" value="NZ_CP109796.1"/>
</dbReference>
<dbReference type="SUPFAM" id="SSF51569">
    <property type="entry name" value="Aldolase"/>
    <property type="match status" value="1"/>
</dbReference>
<evidence type="ECO:0000256" key="2">
    <source>
        <dbReference type="ARBA" id="ARBA00022679"/>
    </source>
</evidence>
<keyword evidence="2 3" id="KW-0808">Transferase</keyword>
<dbReference type="EMBL" id="LRRQ01000030">
    <property type="protein sequence ID" value="OAM91315.1"/>
    <property type="molecule type" value="Genomic_DNA"/>
</dbReference>
<reference evidence="5 6" key="1">
    <citation type="submission" date="2016-01" db="EMBL/GenBank/DDBJ databases">
        <title>High potential of lignocellulose degradation of a new Verrucomicrobia species.</title>
        <authorList>
            <person name="Wang Y."/>
            <person name="Shi Y."/>
            <person name="Qiu Z."/>
            <person name="Liu S."/>
            <person name="Yang H."/>
        </authorList>
    </citation>
    <scope>NUCLEOTIDE SEQUENCE [LARGE SCALE GENOMIC DNA]</scope>
    <source>
        <strain evidence="5 6">TSB47</strain>
    </source>
</reference>
<dbReference type="STRING" id="1184151.AW736_03645"/>
<dbReference type="InterPro" id="IPR013785">
    <property type="entry name" value="Aldolase_TIM"/>
</dbReference>
<protein>
    <submittedName>
        <fullName evidence="5">Citramalate synthase</fullName>
    </submittedName>
</protein>
<accession>A0A178IPY9</accession>
<dbReference type="PANTHER" id="PTHR42880">
    <property type="entry name" value="HOMOCITRATE SYNTHASE"/>
    <property type="match status" value="1"/>
</dbReference>
<comment type="caution">
    <text evidence="5">The sequence shown here is derived from an EMBL/GenBank/DDBJ whole genome shotgun (WGS) entry which is preliminary data.</text>
</comment>
<dbReference type="Gene3D" id="1.10.238.260">
    <property type="match status" value="1"/>
</dbReference>
<sequence length="369" mass="38342">MPAELQLIDTTLRDGLQAPGVVVSRADKVAIARALVDAGVPLLEVGIPAMGADSIADIDAVADAVGPARVLTWCRAHPDDLRAAASTRAAHVHLSFPVSDLHLLAWGRTRAWVLETLRSLAGRARERFATVSVGAQDASRADPGFLDAFAAAARETSADRIRIADTVGVWTPSRAAGVVARLRAIAPPVIIHAHNDLGLATANTLAAVEAGAAWADVTVNGLGERAGNAALEEVVMAWRVGCDGFTRIDTARLGPLSDLVARAASRPVPAAKPIVGSAVFTHESGLHCAGLLRDRRTYEPIAPALVGRAEQPFVIGEKTGSTSLAAALAGLGATADIPRLLPLVRQAARSARRALTTPELLALARQSLS</sequence>
<dbReference type="PROSITE" id="PS00815">
    <property type="entry name" value="AIPM_HOMOCIT_SYNTH_1"/>
    <property type="match status" value="1"/>
</dbReference>
<gene>
    <name evidence="5" type="ORF">AW736_03645</name>
</gene>
<dbReference type="InterPro" id="IPR000891">
    <property type="entry name" value="PYR_CT"/>
</dbReference>
<dbReference type="OrthoDB" id="9804858at2"/>
<keyword evidence="6" id="KW-1185">Reference proteome</keyword>
<feature type="domain" description="Pyruvate carboxyltransferase" evidence="4">
    <location>
        <begin position="5"/>
        <end position="254"/>
    </location>
</feature>
<name>A0A178IPY9_9BACT</name>
<dbReference type="Pfam" id="PF00682">
    <property type="entry name" value="HMGL-like"/>
    <property type="match status" value="1"/>
</dbReference>
<dbReference type="InterPro" id="IPR002034">
    <property type="entry name" value="AIPM/Hcit_synth_CS"/>
</dbReference>
<evidence type="ECO:0000256" key="1">
    <source>
        <dbReference type="ARBA" id="ARBA00006154"/>
    </source>
</evidence>
<dbReference type="GO" id="GO:0019752">
    <property type="term" value="P:carboxylic acid metabolic process"/>
    <property type="evidence" value="ECO:0007669"/>
    <property type="project" value="InterPro"/>
</dbReference>
<dbReference type="InterPro" id="IPR054691">
    <property type="entry name" value="LeuA/HCS_post-cat"/>
</dbReference>